<dbReference type="InterPro" id="IPR029016">
    <property type="entry name" value="GAF-like_dom_sf"/>
</dbReference>
<dbReference type="InterPro" id="IPR003018">
    <property type="entry name" value="GAF"/>
</dbReference>
<sequence length="419" mass="47642">MSNLEERLQRDVQKVQSLEIVPSILELICRTTGMGFSAVARVTENKWIACAVKDEINFGLKPGGELELETTICNEIREHGQPVVIDEVSCDNHFKDHHTPKMYGFQSYISIPIFLKDGTFFGTLCAIDPRPFNLKASNMVTMFNLFADLISFHLYNIDKLEEKESLLEMTEMKLTESLDNIRQYSHISRHTLQEPLRKLRLYSDLLIEDKSISSNNNGKAIAKKINLLAGEFLLMIKELTDFSDKNSLFAAYEFVDLNLALKQAITRLQLKIADKKAIIESSFLPGIQALPGEIVRLFYYLLDNALSYHRDDIAPIIQVYSKEVEENEFRNLMDLPGEAGFYCKICVEDNGIGIQKAHFEQIFDLFSKLNSKGMSDGIGMGLSQSKRIMKKHKGFIIVESDPSKGSVFSLIFPKKQLED</sequence>
<evidence type="ECO:0000256" key="2">
    <source>
        <dbReference type="ARBA" id="ARBA00012438"/>
    </source>
</evidence>
<name>A0A3N4MCK5_9BACT</name>
<accession>A0A3N4MCK5</accession>
<dbReference type="PANTHER" id="PTHR43304">
    <property type="entry name" value="PHYTOCHROME-LIKE PROTEIN CPH1"/>
    <property type="match status" value="1"/>
</dbReference>
<dbReference type="SMART" id="SM00387">
    <property type="entry name" value="HATPase_c"/>
    <property type="match status" value="1"/>
</dbReference>
<dbReference type="PRINTS" id="PR00344">
    <property type="entry name" value="BCTRLSENSOR"/>
</dbReference>
<dbReference type="PROSITE" id="PS50109">
    <property type="entry name" value="HIS_KIN"/>
    <property type="match status" value="1"/>
</dbReference>
<keyword evidence="4" id="KW-0808">Transferase</keyword>
<proteinExistence type="predicted"/>
<protein>
    <recommendedName>
        <fullName evidence="2">histidine kinase</fullName>
        <ecNumber evidence="2">2.7.13.3</ecNumber>
    </recommendedName>
</protein>
<dbReference type="Pfam" id="PF02518">
    <property type="entry name" value="HATPase_c"/>
    <property type="match status" value="1"/>
</dbReference>
<evidence type="ECO:0000256" key="5">
    <source>
        <dbReference type="ARBA" id="ARBA00022777"/>
    </source>
</evidence>
<dbReference type="SUPFAM" id="SSF55781">
    <property type="entry name" value="GAF domain-like"/>
    <property type="match status" value="1"/>
</dbReference>
<dbReference type="AlphaFoldDB" id="A0A3N4MCK5"/>
<keyword evidence="5" id="KW-0418">Kinase</keyword>
<keyword evidence="8" id="KW-1185">Reference proteome</keyword>
<dbReference type="InterPro" id="IPR004358">
    <property type="entry name" value="Sig_transdc_His_kin-like_C"/>
</dbReference>
<reference evidence="8" key="1">
    <citation type="submission" date="2018-11" db="EMBL/GenBank/DDBJ databases">
        <title>Chitinophaga lutea sp.nov., isolate from arsenic contaminated soil.</title>
        <authorList>
            <person name="Zong Y."/>
        </authorList>
    </citation>
    <scope>NUCLEOTIDE SEQUENCE [LARGE SCALE GENOMIC DNA]</scope>
    <source>
        <strain evidence="8">YLT18</strain>
    </source>
</reference>
<comment type="catalytic activity">
    <reaction evidence="1">
        <text>ATP + protein L-histidine = ADP + protein N-phospho-L-histidine.</text>
        <dbReference type="EC" id="2.7.13.3"/>
    </reaction>
</comment>
<evidence type="ECO:0000313" key="7">
    <source>
        <dbReference type="EMBL" id="RPD41268.1"/>
    </source>
</evidence>
<dbReference type="InterPro" id="IPR005467">
    <property type="entry name" value="His_kinase_dom"/>
</dbReference>
<evidence type="ECO:0000256" key="1">
    <source>
        <dbReference type="ARBA" id="ARBA00000085"/>
    </source>
</evidence>
<organism evidence="7 8">
    <name type="scientific">Chitinophaga barathri</name>
    <dbReference type="NCBI Taxonomy" id="1647451"/>
    <lineage>
        <taxon>Bacteria</taxon>
        <taxon>Pseudomonadati</taxon>
        <taxon>Bacteroidota</taxon>
        <taxon>Chitinophagia</taxon>
        <taxon>Chitinophagales</taxon>
        <taxon>Chitinophagaceae</taxon>
        <taxon>Chitinophaga</taxon>
    </lineage>
</organism>
<dbReference type="OrthoDB" id="9766459at2"/>
<dbReference type="InterPro" id="IPR036890">
    <property type="entry name" value="HATPase_C_sf"/>
</dbReference>
<dbReference type="InterPro" id="IPR052162">
    <property type="entry name" value="Sensor_kinase/Photoreceptor"/>
</dbReference>
<evidence type="ECO:0000313" key="8">
    <source>
        <dbReference type="Proteomes" id="UP000279089"/>
    </source>
</evidence>
<dbReference type="SMART" id="SM00065">
    <property type="entry name" value="GAF"/>
    <property type="match status" value="1"/>
</dbReference>
<dbReference type="PANTHER" id="PTHR43304:SF1">
    <property type="entry name" value="PAC DOMAIN-CONTAINING PROTEIN"/>
    <property type="match status" value="1"/>
</dbReference>
<dbReference type="Gene3D" id="3.30.565.10">
    <property type="entry name" value="Histidine kinase-like ATPase, C-terminal domain"/>
    <property type="match status" value="1"/>
</dbReference>
<comment type="caution">
    <text evidence="7">The sequence shown here is derived from an EMBL/GenBank/DDBJ whole genome shotgun (WGS) entry which is preliminary data.</text>
</comment>
<feature type="domain" description="Histidine kinase" evidence="6">
    <location>
        <begin position="187"/>
        <end position="416"/>
    </location>
</feature>
<dbReference type="Proteomes" id="UP000279089">
    <property type="component" value="Unassembled WGS sequence"/>
</dbReference>
<evidence type="ECO:0000256" key="3">
    <source>
        <dbReference type="ARBA" id="ARBA00022553"/>
    </source>
</evidence>
<evidence type="ECO:0000256" key="4">
    <source>
        <dbReference type="ARBA" id="ARBA00022679"/>
    </source>
</evidence>
<dbReference type="Pfam" id="PF01590">
    <property type="entry name" value="GAF"/>
    <property type="match status" value="1"/>
</dbReference>
<keyword evidence="3" id="KW-0597">Phosphoprotein</keyword>
<dbReference type="EC" id="2.7.13.3" evidence="2"/>
<gene>
    <name evidence="7" type="ORF">EG028_11360</name>
</gene>
<dbReference type="EMBL" id="RMBX01000005">
    <property type="protein sequence ID" value="RPD41268.1"/>
    <property type="molecule type" value="Genomic_DNA"/>
</dbReference>
<dbReference type="RefSeq" id="WP_120516431.1">
    <property type="nucleotide sequence ID" value="NZ_QXZY01000006.1"/>
</dbReference>
<evidence type="ECO:0000259" key="6">
    <source>
        <dbReference type="PROSITE" id="PS50109"/>
    </source>
</evidence>
<dbReference type="Gene3D" id="3.30.450.40">
    <property type="match status" value="1"/>
</dbReference>
<dbReference type="InterPro" id="IPR003594">
    <property type="entry name" value="HATPase_dom"/>
</dbReference>
<dbReference type="GO" id="GO:0004673">
    <property type="term" value="F:protein histidine kinase activity"/>
    <property type="evidence" value="ECO:0007669"/>
    <property type="project" value="UniProtKB-EC"/>
</dbReference>
<dbReference type="SUPFAM" id="SSF55874">
    <property type="entry name" value="ATPase domain of HSP90 chaperone/DNA topoisomerase II/histidine kinase"/>
    <property type="match status" value="1"/>
</dbReference>